<dbReference type="Pfam" id="PF13604">
    <property type="entry name" value="AAA_30"/>
    <property type="match status" value="1"/>
</dbReference>
<dbReference type="InterPro" id="IPR050534">
    <property type="entry name" value="Coronavir_polyprotein_1ab"/>
</dbReference>
<evidence type="ECO:0000313" key="8">
    <source>
        <dbReference type="Proteomes" id="UP000027265"/>
    </source>
</evidence>
<feature type="compositionally biased region" description="Polar residues" evidence="5">
    <location>
        <begin position="12"/>
        <end position="21"/>
    </location>
</feature>
<dbReference type="GO" id="GO:0043139">
    <property type="term" value="F:5'-3' DNA helicase activity"/>
    <property type="evidence" value="ECO:0007669"/>
    <property type="project" value="TreeGrafter"/>
</dbReference>
<dbReference type="PANTHER" id="PTHR43788">
    <property type="entry name" value="DNA2/NAM7 HELICASE FAMILY MEMBER"/>
    <property type="match status" value="1"/>
</dbReference>
<dbReference type="STRING" id="933084.A0A067PK92"/>
<dbReference type="InterPro" id="IPR041679">
    <property type="entry name" value="DNA2/NAM7-like_C"/>
</dbReference>
<keyword evidence="1" id="KW-0547">Nucleotide-binding</keyword>
<keyword evidence="4" id="KW-0067">ATP-binding</keyword>
<evidence type="ECO:0000256" key="3">
    <source>
        <dbReference type="ARBA" id="ARBA00022806"/>
    </source>
</evidence>
<sequence length="1564" mass="172405">MPKFRKSKSESSHQPNSTPTSNLLISRVQSHSNTTKCPSLSATNLATYHHLSCDLYLHSIYHASDPDPSSIPILPKSAPTSLALAQFTRGLTWESHLFSTLDSSNLLLTVHSHPLTGLEIADIISFDDRDHFFVAGLTFWPPQDKLEAEFRNKGSTPVRFGLAKPDLVEIRREGDGRVVWEAVDAKASSAVKTSHHVQIFFYNLCLSHLLPSPPFTPSSTAGIWLPPPSFSPSSSTSINSLPPISRIPLSLLSPSLTPFLFTTLPRILSTPYSSVTWHFNPLCESCPFETRCRERVGREGKIGVIPNVSLSDAKVVEGLVGLAKRRFEVEGGVGKGKETNTDIEEIHLLLGDERQMEDMDKRYPSTMRKARRILGVPPRKGRQEKAGGYSPAVEAALTKMPQVIRRRNFTLPKSEDIAVIISLLHDPSTNSIAAYSISIFSSLESTELQGPRRYFGEVSALVPTLAGVIRSILALNPPASEKGRKLGPTTQFHTFSQSERTLLQKFLIDFALSAVPSSSSTSPLDSPEEDTSDDTTKSISDIRLCIGALCEGASLLSTSYQPLILSGALLSFLSSRTGHARRSKAELKACAERLGLPSSHTVGGLKKELSVDQLRKAVEGEVERLKVEGGRVAVRDEEGKIIRRGEVGLVPRVGVVKREVERLIALPVAGYWGLKEAYSVGDVKRLERMMEERNRWIYALIKEVRRRVASDADKGEMLVNEAKVLSASFMDVCREGRLKKLFYFQQFEVLSRLTDLWQARIDGCPDAPILEYTTTRNSYGKTLHSFALISGSLEVPADKDRAFFDYILVEDLDSSPTDTKSALHGNLDAPMENDVPLEALFDDLPVSNLVFPLNRFTQPRWLESQHPEVQRGLFIVDVRDIFIEGGKTKVVLNTWGTGGFPEGATGKGRRWRLSPRLVDFNLVKILSTLLELDLKCDRGDVQEDDEDEVPFLQLISNPHAFSVRSASDMSAEMLKEEVSIHGMFRELAGLGSVGASALCLKTSQRRATKRILANRLSVIWGPPGTGKTYTIAASLLRLLQIQLRLDICSDTRQVVFITAMTHAAIEACLKKLSYLMESYRRIEGFSAEWLDNVQVEHVLKGGEHPAPSARSSNVFIYAGTVYQLYNFSKRCSLEADCVIIDEAGQLSLGLTSLVLRSLRPHCGRVIIAGDSEQLAPILTGKYPTLESRLFGSILDCVMHMASPEEGQIVPQVVSEPMASPETSSQISTIVQLTENFRLNPDLGDFISTIYARPFKPQKSQAKHLAAQLKTLETIPSPACENGGGSPTPLGEDIRQVLLNLSKAMSRKPQRRLQVPRAKVTTLPVDSRIVGSDPFTSSPPAPITSVLPISLLLINLLPQYQASNTPSYQALEEISYETHVKGEAAVAAQFVKYLRRCAPEDDIFVATPHRIQRCAVKEALVASESQNVEGNEEYQALVKAMENLKVPSPKPSSNDPTIKQTGTVTVDTVERLQGSEAAFVICLFSHTHTSSASTDLSFLLERRRLNVAISRAKTLCILITSDQVLRPSVSALANEETAKGVAFLRAYEERAWSTDVKVDLTAFNI</sequence>
<dbReference type="PANTHER" id="PTHR43788:SF8">
    <property type="entry name" value="DNA-BINDING PROTEIN SMUBP-2"/>
    <property type="match status" value="1"/>
</dbReference>
<evidence type="ECO:0000256" key="4">
    <source>
        <dbReference type="ARBA" id="ARBA00022840"/>
    </source>
</evidence>
<feature type="region of interest" description="Disordered" evidence="5">
    <location>
        <begin position="1"/>
        <end position="21"/>
    </location>
</feature>
<reference evidence="8" key="1">
    <citation type="journal article" date="2014" name="Proc. Natl. Acad. Sci. U.S.A.">
        <title>Extensive sampling of basidiomycete genomes demonstrates inadequacy of the white-rot/brown-rot paradigm for wood decay fungi.</title>
        <authorList>
            <person name="Riley R."/>
            <person name="Salamov A.A."/>
            <person name="Brown D.W."/>
            <person name="Nagy L.G."/>
            <person name="Floudas D."/>
            <person name="Held B.W."/>
            <person name="Levasseur A."/>
            <person name="Lombard V."/>
            <person name="Morin E."/>
            <person name="Otillar R."/>
            <person name="Lindquist E.A."/>
            <person name="Sun H."/>
            <person name="LaButti K.M."/>
            <person name="Schmutz J."/>
            <person name="Jabbour D."/>
            <person name="Luo H."/>
            <person name="Baker S.E."/>
            <person name="Pisabarro A.G."/>
            <person name="Walton J.D."/>
            <person name="Blanchette R.A."/>
            <person name="Henrissat B."/>
            <person name="Martin F."/>
            <person name="Cullen D."/>
            <person name="Hibbett D.S."/>
            <person name="Grigoriev I.V."/>
        </authorList>
    </citation>
    <scope>NUCLEOTIDE SEQUENCE [LARGE SCALE GENOMIC DNA]</scope>
    <source>
        <strain evidence="8">MUCL 33604</strain>
    </source>
</reference>
<evidence type="ECO:0000256" key="5">
    <source>
        <dbReference type="SAM" id="MobiDB-lite"/>
    </source>
</evidence>
<dbReference type="HOGENOM" id="CLU_004861_1_0_1"/>
<gene>
    <name evidence="7" type="ORF">JAAARDRAFT_211450</name>
</gene>
<dbReference type="InParanoid" id="A0A067PK92"/>
<feature type="domain" description="AAA+ ATPase" evidence="6">
    <location>
        <begin position="1013"/>
        <end position="1204"/>
    </location>
</feature>
<dbReference type="Proteomes" id="UP000027265">
    <property type="component" value="Unassembled WGS sequence"/>
</dbReference>
<dbReference type="SUPFAM" id="SSF52540">
    <property type="entry name" value="P-loop containing nucleoside triphosphate hydrolases"/>
    <property type="match status" value="1"/>
</dbReference>
<evidence type="ECO:0000259" key="6">
    <source>
        <dbReference type="SMART" id="SM00382"/>
    </source>
</evidence>
<dbReference type="InterPro" id="IPR027417">
    <property type="entry name" value="P-loop_NTPase"/>
</dbReference>
<evidence type="ECO:0000313" key="7">
    <source>
        <dbReference type="EMBL" id="KDQ50871.1"/>
    </source>
</evidence>
<dbReference type="InterPro" id="IPR003593">
    <property type="entry name" value="AAA+_ATPase"/>
</dbReference>
<dbReference type="GO" id="GO:0016787">
    <property type="term" value="F:hydrolase activity"/>
    <property type="evidence" value="ECO:0007669"/>
    <property type="project" value="UniProtKB-KW"/>
</dbReference>
<keyword evidence="3" id="KW-0347">Helicase</keyword>
<dbReference type="Gene3D" id="3.40.50.300">
    <property type="entry name" value="P-loop containing nucleotide triphosphate hydrolases"/>
    <property type="match status" value="2"/>
</dbReference>
<feature type="compositionally biased region" description="Low complexity" evidence="5">
    <location>
        <begin position="516"/>
        <end position="525"/>
    </location>
</feature>
<keyword evidence="8" id="KW-1185">Reference proteome</keyword>
<name>A0A067PK92_9AGAM</name>
<dbReference type="Pfam" id="PF13087">
    <property type="entry name" value="AAA_12"/>
    <property type="match status" value="1"/>
</dbReference>
<protein>
    <recommendedName>
        <fullName evidence="6">AAA+ ATPase domain-containing protein</fullName>
    </recommendedName>
</protein>
<evidence type="ECO:0000256" key="2">
    <source>
        <dbReference type="ARBA" id="ARBA00022801"/>
    </source>
</evidence>
<dbReference type="GO" id="GO:0005524">
    <property type="term" value="F:ATP binding"/>
    <property type="evidence" value="ECO:0007669"/>
    <property type="project" value="UniProtKB-KW"/>
</dbReference>
<dbReference type="SMART" id="SM00382">
    <property type="entry name" value="AAA"/>
    <property type="match status" value="1"/>
</dbReference>
<keyword evidence="2" id="KW-0378">Hydrolase</keyword>
<feature type="region of interest" description="Disordered" evidence="5">
    <location>
        <begin position="516"/>
        <end position="536"/>
    </location>
</feature>
<accession>A0A067PK92</accession>
<proteinExistence type="predicted"/>
<dbReference type="OrthoDB" id="6513042at2759"/>
<dbReference type="EMBL" id="KL197754">
    <property type="protein sequence ID" value="KDQ50871.1"/>
    <property type="molecule type" value="Genomic_DNA"/>
</dbReference>
<organism evidence="7 8">
    <name type="scientific">Jaapia argillacea MUCL 33604</name>
    <dbReference type="NCBI Taxonomy" id="933084"/>
    <lineage>
        <taxon>Eukaryota</taxon>
        <taxon>Fungi</taxon>
        <taxon>Dikarya</taxon>
        <taxon>Basidiomycota</taxon>
        <taxon>Agaricomycotina</taxon>
        <taxon>Agaricomycetes</taxon>
        <taxon>Agaricomycetidae</taxon>
        <taxon>Jaapiales</taxon>
        <taxon>Jaapiaceae</taxon>
        <taxon>Jaapia</taxon>
    </lineage>
</organism>
<evidence type="ECO:0000256" key="1">
    <source>
        <dbReference type="ARBA" id="ARBA00022741"/>
    </source>
</evidence>